<dbReference type="EMBL" id="JAGSOI010000030">
    <property type="protein sequence ID" value="MCM1986977.1"/>
    <property type="molecule type" value="Genomic_DNA"/>
</dbReference>
<dbReference type="PANTHER" id="PTHR40699">
    <property type="entry name" value="UPF0179 PROTEIN MJ1627"/>
    <property type="match status" value="1"/>
</dbReference>
<dbReference type="PANTHER" id="PTHR40699:SF1">
    <property type="entry name" value="UPF0179 PROTEIN MJ1627"/>
    <property type="match status" value="1"/>
</dbReference>
<evidence type="ECO:0000313" key="4">
    <source>
        <dbReference type="Proteomes" id="UP001056766"/>
    </source>
</evidence>
<dbReference type="AlphaFoldDB" id="A0A9E4ZFZ7"/>
<evidence type="ECO:0000313" key="3">
    <source>
        <dbReference type="EMBL" id="MCM1986977.1"/>
    </source>
</evidence>
<dbReference type="RefSeq" id="WP_250868327.1">
    <property type="nucleotide sequence ID" value="NZ_JAGSOI010000030.1"/>
</dbReference>
<evidence type="ECO:0000256" key="1">
    <source>
        <dbReference type="ARBA" id="ARBA00010824"/>
    </source>
</evidence>
<sequence length="150" mass="16926">MEDMDTTITLIGTRLAKEGAEFFFDGDTPECEQCKLKNTCMSLEKGKKYRVVKVRNDTLHECFVHDKGAMVVDVVKAPIFALLDSKKAIEGSKIRYQAPKCDEKLDAERYELCYPKGLRNGDRCTILKVMGTVEMEADPSVTLKKVELLP</sequence>
<keyword evidence="4" id="KW-1185">Reference proteome</keyword>
<dbReference type="Proteomes" id="UP001056766">
    <property type="component" value="Unassembled WGS sequence"/>
</dbReference>
<dbReference type="PIRSF" id="PIRSF006595">
    <property type="entry name" value="UCP006595"/>
    <property type="match status" value="1"/>
</dbReference>
<dbReference type="HAMAP" id="MF_00498">
    <property type="entry name" value="UPF0179"/>
    <property type="match status" value="1"/>
</dbReference>
<proteinExistence type="inferred from homology"/>
<comment type="caution">
    <text evidence="3">The sequence shown here is derived from an EMBL/GenBank/DDBJ whole genome shotgun (WGS) entry which is preliminary data.</text>
</comment>
<gene>
    <name evidence="3" type="ORF">KDK67_08240</name>
</gene>
<protein>
    <recommendedName>
        <fullName evidence="2">UPF0179 protein KDK67_08240</fullName>
    </recommendedName>
</protein>
<name>A0A9E4ZFZ7_9EURY</name>
<evidence type="ECO:0000256" key="2">
    <source>
        <dbReference type="HAMAP-Rule" id="MF_00498"/>
    </source>
</evidence>
<comment type="similarity">
    <text evidence="1 2">Belongs to the UPF0179 family.</text>
</comment>
<accession>A0A9E4ZFZ7</accession>
<dbReference type="Pfam" id="PF03684">
    <property type="entry name" value="UPF0179"/>
    <property type="match status" value="1"/>
</dbReference>
<reference evidence="3" key="1">
    <citation type="journal article" date="2021" name="mSystems">
        <title>Bacteria and Archaea Synergistically Convert Glycine Betaine to Biogenic Methane in the Formosa Cold Seep of the South China Sea.</title>
        <authorList>
            <person name="Li L."/>
            <person name="Zhang W."/>
            <person name="Zhang S."/>
            <person name="Song L."/>
            <person name="Sun Q."/>
            <person name="Zhang H."/>
            <person name="Xiang H."/>
            <person name="Dong X."/>
        </authorList>
    </citation>
    <scope>NUCLEOTIDE SEQUENCE</scope>
    <source>
        <strain evidence="3">LLY</strain>
    </source>
</reference>
<organism evidence="3 4">
    <name type="scientific">Methanococcoides seepicolus</name>
    <dbReference type="NCBI Taxonomy" id="2828780"/>
    <lineage>
        <taxon>Archaea</taxon>
        <taxon>Methanobacteriati</taxon>
        <taxon>Methanobacteriota</taxon>
        <taxon>Stenosarchaea group</taxon>
        <taxon>Methanomicrobia</taxon>
        <taxon>Methanosarcinales</taxon>
        <taxon>Methanosarcinaceae</taxon>
        <taxon>Methanococcoides</taxon>
    </lineage>
</organism>
<dbReference type="InterPro" id="IPR005369">
    <property type="entry name" value="UPF0179"/>
</dbReference>
<reference evidence="3" key="2">
    <citation type="submission" date="2021-04" db="EMBL/GenBank/DDBJ databases">
        <authorList>
            <person name="Dong X."/>
        </authorList>
    </citation>
    <scope>NUCLEOTIDE SEQUENCE</scope>
    <source>
        <strain evidence="3">LLY</strain>
    </source>
</reference>